<dbReference type="Gene3D" id="3.20.20.140">
    <property type="entry name" value="Metal-dependent hydrolases"/>
    <property type="match status" value="1"/>
</dbReference>
<dbReference type="SUPFAM" id="SSF51338">
    <property type="entry name" value="Composite domain of metallo-dependent hydrolases"/>
    <property type="match status" value="1"/>
</dbReference>
<dbReference type="PANTHER" id="PTHR42717">
    <property type="entry name" value="DIHYDROOROTASE-RELATED"/>
    <property type="match status" value="1"/>
</dbReference>
<reference evidence="4 5" key="1">
    <citation type="submission" date="2017-05" db="EMBL/GenBank/DDBJ databases">
        <title>Vagococcus spp. assemblies.</title>
        <authorList>
            <person name="Gulvik C.A."/>
        </authorList>
    </citation>
    <scope>NUCLEOTIDE SEQUENCE [LARGE SCALE GENOMIC DNA]</scope>
    <source>
        <strain evidence="4 5">CCUG 41755</strain>
    </source>
</reference>
<feature type="binding site" description="via carbamate group" evidence="1">
    <location>
        <position position="151"/>
    </location>
    <ligand>
        <name>Zn(2+)</name>
        <dbReference type="ChEBI" id="CHEBI:29105"/>
        <label>2</label>
    </ligand>
</feature>
<feature type="binding site" evidence="1">
    <location>
        <position position="208"/>
    </location>
    <ligand>
        <name>Zn(2+)</name>
        <dbReference type="ChEBI" id="CHEBI:29105"/>
        <label>2</label>
    </ligand>
</feature>
<proteinExistence type="predicted"/>
<comment type="caution">
    <text evidence="4">The sequence shown here is derived from an EMBL/GenBank/DDBJ whole genome shotgun (WGS) entry which is preliminary data.</text>
</comment>
<evidence type="ECO:0000256" key="3">
    <source>
        <dbReference type="PIRSR" id="PIRSR039004-3"/>
    </source>
</evidence>
<dbReference type="GO" id="GO:0019213">
    <property type="term" value="F:deacetylase activity"/>
    <property type="evidence" value="ECO:0007669"/>
    <property type="project" value="InterPro"/>
</dbReference>
<feature type="binding site" evidence="1">
    <location>
        <position position="59"/>
    </location>
    <ligand>
        <name>Zn(2+)</name>
        <dbReference type="ChEBI" id="CHEBI:29105"/>
        <label>1</label>
    </ligand>
</feature>
<evidence type="ECO:0000313" key="4">
    <source>
        <dbReference type="EMBL" id="RSU05207.1"/>
    </source>
</evidence>
<feature type="binding site" evidence="1">
    <location>
        <position position="57"/>
    </location>
    <ligand>
        <name>Zn(2+)</name>
        <dbReference type="ChEBI" id="CHEBI:29105"/>
        <label>1</label>
    </ligand>
</feature>
<dbReference type="RefSeq" id="WP_126831096.1">
    <property type="nucleotide sequence ID" value="NZ_CBCRYB010000003.1"/>
</dbReference>
<feature type="site" description="Transition state stabilizer" evidence="3">
    <location>
        <position position="153"/>
    </location>
</feature>
<dbReference type="GO" id="GO:0016810">
    <property type="term" value="F:hydrolase activity, acting on carbon-nitrogen (but not peptide) bonds"/>
    <property type="evidence" value="ECO:0007669"/>
    <property type="project" value="InterPro"/>
</dbReference>
<sequence length="368" mass="40325">MFDLIIKNAKTVTGDSIEIGVTDGEIVAISDELSGESKDSVTLKDSQLISAGWIDSHVHCYEKMSLYYDFPDEIGIKKGVTTVIDAGSTGADNIGDFYNHAIKAKTNVLALINISKTGIVKQDELADMERLSEESIKNAIKKYPEFIIGLKARMSASVIGENGLEPLIWAKRIQKATDDLPLMVHIGSAPPELSDILKELEAGDIVTHCFNGKENGILASDDSIKSFVFDAYEKGVIFDIGHGTDSFNFHVAEIAFKEKLKAATISTDIYHRNREDGPVHDLATTLEKLLEVGYNLPELIEKITVKPAEYFDLTGKGHLEVGADADFTVFSLNEELKTLTDSNGNTRQVKKQIIPELTIVGGDIYNAK</sequence>
<evidence type="ECO:0000313" key="5">
    <source>
        <dbReference type="Proteomes" id="UP000287101"/>
    </source>
</evidence>
<evidence type="ECO:0000256" key="1">
    <source>
        <dbReference type="PIRSR" id="PIRSR039004-1"/>
    </source>
</evidence>
<keyword evidence="1" id="KW-0479">Metal-binding</keyword>
<dbReference type="OrthoDB" id="9796020at2"/>
<dbReference type="InterPro" id="IPR032466">
    <property type="entry name" value="Metal_Hydrolase"/>
</dbReference>
<feature type="modified residue" description="N6-carboxylysine" evidence="2">
    <location>
        <position position="151"/>
    </location>
</feature>
<protein>
    <submittedName>
        <fullName evidence="4">Amidohydrolase/deacetylase family metallohydrolase</fullName>
    </submittedName>
</protein>
<dbReference type="Proteomes" id="UP000287101">
    <property type="component" value="Unassembled WGS sequence"/>
</dbReference>
<dbReference type="NCBIfam" id="NF006689">
    <property type="entry name" value="PRK09237.1"/>
    <property type="match status" value="1"/>
</dbReference>
<dbReference type="GO" id="GO:0046872">
    <property type="term" value="F:metal ion binding"/>
    <property type="evidence" value="ECO:0007669"/>
    <property type="project" value="UniProtKB-KW"/>
</dbReference>
<organism evidence="4 5">
    <name type="scientific">Vagococcus fessus</name>
    <dbReference type="NCBI Taxonomy" id="120370"/>
    <lineage>
        <taxon>Bacteria</taxon>
        <taxon>Bacillati</taxon>
        <taxon>Bacillota</taxon>
        <taxon>Bacilli</taxon>
        <taxon>Lactobacillales</taxon>
        <taxon>Enterococcaceae</taxon>
        <taxon>Vagococcus</taxon>
    </lineage>
</organism>
<dbReference type="PIRSF" id="PIRSF039004">
    <property type="entry name" value="ADE_EF_0837"/>
    <property type="match status" value="1"/>
</dbReference>
<name>A0A430ADA3_9ENTE</name>
<dbReference type="PANTHER" id="PTHR42717:SF1">
    <property type="entry name" value="IMIDAZOLONEPROPIONASE AND RELATED AMIDOHYDROLASES"/>
    <property type="match status" value="1"/>
</dbReference>
<dbReference type="InterPro" id="IPR020043">
    <property type="entry name" value="Deacetylase_Atu3266-like"/>
</dbReference>
<dbReference type="SUPFAM" id="SSF51556">
    <property type="entry name" value="Metallo-dependent hydrolases"/>
    <property type="match status" value="1"/>
</dbReference>
<dbReference type="InterPro" id="IPR011059">
    <property type="entry name" value="Metal-dep_hydrolase_composite"/>
</dbReference>
<dbReference type="EMBL" id="NGJY01000001">
    <property type="protein sequence ID" value="RSU05207.1"/>
    <property type="molecule type" value="Genomic_DNA"/>
</dbReference>
<gene>
    <name evidence="4" type="ORF">CBF31_04100</name>
</gene>
<feature type="binding site" evidence="1">
    <location>
        <position position="185"/>
    </location>
    <ligand>
        <name>Zn(2+)</name>
        <dbReference type="ChEBI" id="CHEBI:29105"/>
        <label>2</label>
    </ligand>
</feature>
<dbReference type="Pfam" id="PF22647">
    <property type="entry name" value="EF_0837-like_N"/>
    <property type="match status" value="1"/>
</dbReference>
<keyword evidence="1" id="KW-0862">Zinc</keyword>
<dbReference type="AlphaFoldDB" id="A0A430ADA3"/>
<feature type="binding site" description="via carbamate group" evidence="1">
    <location>
        <position position="151"/>
    </location>
    <ligand>
        <name>Zn(2+)</name>
        <dbReference type="ChEBI" id="CHEBI:29105"/>
        <label>1</label>
    </ligand>
</feature>
<evidence type="ECO:0000256" key="2">
    <source>
        <dbReference type="PIRSR" id="PIRSR039004-2"/>
    </source>
</evidence>
<accession>A0A430ADA3</accession>
<dbReference type="InterPro" id="IPR047601">
    <property type="entry name" value="EF_0837-like"/>
</dbReference>
<keyword evidence="4" id="KW-0378">Hydrolase</keyword>
<keyword evidence="5" id="KW-1185">Reference proteome</keyword>
<dbReference type="NCBIfam" id="TIGR03583">
    <property type="entry name" value="EF_0837"/>
    <property type="match status" value="1"/>
</dbReference>
<feature type="binding site" evidence="1">
    <location>
        <position position="268"/>
    </location>
    <ligand>
        <name>Zn(2+)</name>
        <dbReference type="ChEBI" id="CHEBI:29105"/>
        <label>1</label>
    </ligand>
</feature>
<dbReference type="Gene3D" id="2.30.40.10">
    <property type="entry name" value="Urease, subunit C, domain 1"/>
    <property type="match status" value="1"/>
</dbReference>